<proteinExistence type="predicted"/>
<feature type="domain" description="Sigma-54 factor interaction" evidence="7">
    <location>
        <begin position="147"/>
        <end position="378"/>
    </location>
</feature>
<dbReference type="PANTHER" id="PTHR32071">
    <property type="entry name" value="TRANSCRIPTIONAL REGULATORY PROTEIN"/>
    <property type="match status" value="1"/>
</dbReference>
<dbReference type="InterPro" id="IPR009057">
    <property type="entry name" value="Homeodomain-like_sf"/>
</dbReference>
<dbReference type="PROSITE" id="PS00688">
    <property type="entry name" value="SIGMA54_INTERACT_3"/>
    <property type="match status" value="1"/>
</dbReference>
<dbReference type="Pfam" id="PF02954">
    <property type="entry name" value="HTH_8"/>
    <property type="match status" value="1"/>
</dbReference>
<dbReference type="CDD" id="cd00009">
    <property type="entry name" value="AAA"/>
    <property type="match status" value="1"/>
</dbReference>
<keyword evidence="1" id="KW-0547">Nucleotide-binding</keyword>
<dbReference type="InterPro" id="IPR002078">
    <property type="entry name" value="Sigma_54_int"/>
</dbReference>
<evidence type="ECO:0000259" key="8">
    <source>
        <dbReference type="PROSITE" id="PS50110"/>
    </source>
</evidence>
<dbReference type="PROSITE" id="PS50045">
    <property type="entry name" value="SIGMA54_INTERACT_4"/>
    <property type="match status" value="1"/>
</dbReference>
<dbReference type="SMART" id="SM00382">
    <property type="entry name" value="AAA"/>
    <property type="match status" value="1"/>
</dbReference>
<dbReference type="Gene3D" id="1.10.10.60">
    <property type="entry name" value="Homeodomain-like"/>
    <property type="match status" value="1"/>
</dbReference>
<dbReference type="EMBL" id="BAABLD010000002">
    <property type="protein sequence ID" value="GAA5158513.1"/>
    <property type="molecule type" value="Genomic_DNA"/>
</dbReference>
<evidence type="ECO:0000259" key="7">
    <source>
        <dbReference type="PROSITE" id="PS50045"/>
    </source>
</evidence>
<dbReference type="InterPro" id="IPR058031">
    <property type="entry name" value="AAA_lid_NorR"/>
</dbReference>
<feature type="domain" description="Response regulatory" evidence="8">
    <location>
        <begin position="8"/>
        <end position="128"/>
    </location>
</feature>
<dbReference type="Gene3D" id="3.40.50.2300">
    <property type="match status" value="1"/>
</dbReference>
<keyword evidence="10" id="KW-1185">Reference proteome</keyword>
<dbReference type="PRINTS" id="PR01590">
    <property type="entry name" value="HTHFIS"/>
</dbReference>
<dbReference type="InterPro" id="IPR027417">
    <property type="entry name" value="P-loop_NTPase"/>
</dbReference>
<evidence type="ECO:0000256" key="1">
    <source>
        <dbReference type="ARBA" id="ARBA00022741"/>
    </source>
</evidence>
<evidence type="ECO:0000313" key="9">
    <source>
        <dbReference type="EMBL" id="GAA5158513.1"/>
    </source>
</evidence>
<evidence type="ECO:0000256" key="4">
    <source>
        <dbReference type="ARBA" id="ARBA00023125"/>
    </source>
</evidence>
<feature type="modified residue" description="4-aspartylphosphate" evidence="6">
    <location>
        <position position="58"/>
    </location>
</feature>
<sequence length="491" mass="54157">MTRPALPDILLVDDDPLIVETMRYILEPDFSLHCASNRKDAIGIIRAHDKPFDLALIDLGLPPVPNRPDEGLTLISDLLAHNPACKIIVLSGQNEEMHARHARTLGALEFIAKPARPEALRAALHGALRLQRDEQAADARQRALDRFVGASAAITGLREQLQRSATSPFPVLIEGESGTGKELAAHALHELASNGNRERRFVALNCAAIAPGLIEATLFGHTRGAFTGAQTAQPGYFEEAEDGTLFLDEIGELPLDLQPKLLRVLENGEFQRVGETTSRQARARVVAATNRDLQQEVRAGRFRADLFHRLSVLRIRVPPLRQTGRDRMALLQHFTRLFAGQMNVKAFELDAEAATVWQCYDFPGNVRELRNIVIRLLVRHAGKPVSRMALEAEMESDTDQSAALAQTPIAREEALHTSTAAMPMPTEGMDLPAVLRRIERDYIVAALQQSRGNMSQAARLLGINRSTLYNRMETLARNGEDFGTVSPGSMQ</sequence>
<reference evidence="10" key="1">
    <citation type="journal article" date="2019" name="Int. J. Syst. Evol. Microbiol.">
        <title>The Global Catalogue of Microorganisms (GCM) 10K type strain sequencing project: providing services to taxonomists for standard genome sequencing and annotation.</title>
        <authorList>
            <consortium name="The Broad Institute Genomics Platform"/>
            <consortium name="The Broad Institute Genome Sequencing Center for Infectious Disease"/>
            <person name="Wu L."/>
            <person name="Ma J."/>
        </authorList>
    </citation>
    <scope>NUCLEOTIDE SEQUENCE [LARGE SCALE GENOMIC DNA]</scope>
    <source>
        <strain evidence="10">JCM 18715</strain>
    </source>
</reference>
<keyword evidence="6" id="KW-0597">Phosphoprotein</keyword>
<dbReference type="PANTHER" id="PTHR32071:SF117">
    <property type="entry name" value="PTS-DEPENDENT DIHYDROXYACETONE KINASE OPERON REGULATORY PROTEIN-RELATED"/>
    <property type="match status" value="1"/>
</dbReference>
<evidence type="ECO:0000256" key="2">
    <source>
        <dbReference type="ARBA" id="ARBA00022840"/>
    </source>
</evidence>
<dbReference type="SUPFAM" id="SSF52172">
    <property type="entry name" value="CheY-like"/>
    <property type="match status" value="1"/>
</dbReference>
<keyword evidence="2" id="KW-0067">ATP-binding</keyword>
<accession>A0ABP9Q969</accession>
<dbReference type="InterPro" id="IPR011006">
    <property type="entry name" value="CheY-like_superfamily"/>
</dbReference>
<dbReference type="SUPFAM" id="SSF52540">
    <property type="entry name" value="P-loop containing nucleoside triphosphate hydrolases"/>
    <property type="match status" value="1"/>
</dbReference>
<dbReference type="Pfam" id="PF25601">
    <property type="entry name" value="AAA_lid_14"/>
    <property type="match status" value="1"/>
</dbReference>
<dbReference type="CDD" id="cd17535">
    <property type="entry name" value="REC_NarL-like"/>
    <property type="match status" value="1"/>
</dbReference>
<dbReference type="InterPro" id="IPR058245">
    <property type="entry name" value="NreC/VraR/RcsB-like_REC"/>
</dbReference>
<comment type="caution">
    <text evidence="9">The sequence shown here is derived from an EMBL/GenBank/DDBJ whole genome shotgun (WGS) entry which is preliminary data.</text>
</comment>
<dbReference type="RefSeq" id="WP_345531070.1">
    <property type="nucleotide sequence ID" value="NZ_BAABLD010000002.1"/>
</dbReference>
<dbReference type="SUPFAM" id="SSF46689">
    <property type="entry name" value="Homeodomain-like"/>
    <property type="match status" value="1"/>
</dbReference>
<dbReference type="Proteomes" id="UP001500547">
    <property type="component" value="Unassembled WGS sequence"/>
</dbReference>
<evidence type="ECO:0000256" key="3">
    <source>
        <dbReference type="ARBA" id="ARBA00023015"/>
    </source>
</evidence>
<gene>
    <name evidence="9" type="ORF">GCM10025770_03120</name>
</gene>
<name>A0ABP9Q969_9RHOO</name>
<dbReference type="InterPro" id="IPR003593">
    <property type="entry name" value="AAA+_ATPase"/>
</dbReference>
<dbReference type="Pfam" id="PF00072">
    <property type="entry name" value="Response_reg"/>
    <property type="match status" value="1"/>
</dbReference>
<organism evidence="9 10">
    <name type="scientific">Viridibacterium curvum</name>
    <dbReference type="NCBI Taxonomy" id="1101404"/>
    <lineage>
        <taxon>Bacteria</taxon>
        <taxon>Pseudomonadati</taxon>
        <taxon>Pseudomonadota</taxon>
        <taxon>Betaproteobacteria</taxon>
        <taxon>Rhodocyclales</taxon>
        <taxon>Rhodocyclaceae</taxon>
        <taxon>Viridibacterium</taxon>
    </lineage>
</organism>
<dbReference type="SMART" id="SM00448">
    <property type="entry name" value="REC"/>
    <property type="match status" value="1"/>
</dbReference>
<dbReference type="Gene3D" id="1.10.8.60">
    <property type="match status" value="1"/>
</dbReference>
<dbReference type="Pfam" id="PF00158">
    <property type="entry name" value="Sigma54_activat"/>
    <property type="match status" value="1"/>
</dbReference>
<keyword evidence="5" id="KW-0804">Transcription</keyword>
<dbReference type="Gene3D" id="3.40.50.300">
    <property type="entry name" value="P-loop containing nucleotide triphosphate hydrolases"/>
    <property type="match status" value="1"/>
</dbReference>
<evidence type="ECO:0000256" key="6">
    <source>
        <dbReference type="PROSITE-ProRule" id="PRU00169"/>
    </source>
</evidence>
<dbReference type="InterPro" id="IPR001789">
    <property type="entry name" value="Sig_transdc_resp-reg_receiver"/>
</dbReference>
<evidence type="ECO:0000313" key="10">
    <source>
        <dbReference type="Proteomes" id="UP001500547"/>
    </source>
</evidence>
<dbReference type="PROSITE" id="PS50110">
    <property type="entry name" value="RESPONSE_REGULATORY"/>
    <property type="match status" value="1"/>
</dbReference>
<dbReference type="InterPro" id="IPR002197">
    <property type="entry name" value="HTH_Fis"/>
</dbReference>
<protein>
    <submittedName>
        <fullName evidence="9">Sigma-54 dependent transcriptional regulator</fullName>
    </submittedName>
</protein>
<keyword evidence="4" id="KW-0238">DNA-binding</keyword>
<evidence type="ECO:0000256" key="5">
    <source>
        <dbReference type="ARBA" id="ARBA00023163"/>
    </source>
</evidence>
<keyword evidence="3" id="KW-0805">Transcription regulation</keyword>
<dbReference type="InterPro" id="IPR025944">
    <property type="entry name" value="Sigma_54_int_dom_CS"/>
</dbReference>